<dbReference type="SUPFAM" id="SSF50630">
    <property type="entry name" value="Acid proteases"/>
    <property type="match status" value="1"/>
</dbReference>
<keyword evidence="12" id="KW-0862">Zinc</keyword>
<dbReference type="FunFam" id="1.10.340.70:FF:000001">
    <property type="entry name" value="Retrovirus-related Pol polyprotein from transposon gypsy-like Protein"/>
    <property type="match status" value="1"/>
</dbReference>
<evidence type="ECO:0000256" key="8">
    <source>
        <dbReference type="ARBA" id="ARBA00022801"/>
    </source>
</evidence>
<dbReference type="EC" id="2.7.7.49" evidence="1"/>
<dbReference type="Pfam" id="PF00665">
    <property type="entry name" value="rve"/>
    <property type="match status" value="1"/>
</dbReference>
<accession>A0AA38HQ59</accession>
<keyword evidence="12" id="KW-0863">Zinc-finger</keyword>
<dbReference type="Proteomes" id="UP001168821">
    <property type="component" value="Unassembled WGS sequence"/>
</dbReference>
<evidence type="ECO:0000256" key="10">
    <source>
        <dbReference type="ARBA" id="ARBA00023125"/>
    </source>
</evidence>
<keyword evidence="18" id="KW-1185">Reference proteome</keyword>
<evidence type="ECO:0000256" key="1">
    <source>
        <dbReference type="ARBA" id="ARBA00012493"/>
    </source>
</evidence>
<dbReference type="PROSITE" id="PS50158">
    <property type="entry name" value="ZF_CCHC"/>
    <property type="match status" value="1"/>
</dbReference>
<dbReference type="GO" id="GO:0004190">
    <property type="term" value="F:aspartic-type endopeptidase activity"/>
    <property type="evidence" value="ECO:0007669"/>
    <property type="project" value="UniProtKB-KW"/>
</dbReference>
<evidence type="ECO:0000259" key="15">
    <source>
        <dbReference type="PROSITE" id="PS50878"/>
    </source>
</evidence>
<dbReference type="GO" id="GO:0004519">
    <property type="term" value="F:endonuclease activity"/>
    <property type="evidence" value="ECO:0007669"/>
    <property type="project" value="UniProtKB-KW"/>
</dbReference>
<evidence type="ECO:0000313" key="18">
    <source>
        <dbReference type="Proteomes" id="UP001168821"/>
    </source>
</evidence>
<dbReference type="Gene3D" id="3.30.70.270">
    <property type="match status" value="2"/>
</dbReference>
<keyword evidence="2" id="KW-0645">Protease</keyword>
<evidence type="ECO:0000256" key="4">
    <source>
        <dbReference type="ARBA" id="ARBA00022695"/>
    </source>
</evidence>
<dbReference type="Gene3D" id="3.30.420.10">
    <property type="entry name" value="Ribonuclease H-like superfamily/Ribonuclease H"/>
    <property type="match status" value="1"/>
</dbReference>
<evidence type="ECO:0000256" key="7">
    <source>
        <dbReference type="ARBA" id="ARBA00022759"/>
    </source>
</evidence>
<dbReference type="InterPro" id="IPR036875">
    <property type="entry name" value="Znf_CCHC_sf"/>
</dbReference>
<dbReference type="Gene3D" id="2.40.70.10">
    <property type="entry name" value="Acid Proteases"/>
    <property type="match status" value="1"/>
</dbReference>
<dbReference type="CDD" id="cd00303">
    <property type="entry name" value="retropepsin_like"/>
    <property type="match status" value="1"/>
</dbReference>
<feature type="domain" description="Reverse transcriptase" evidence="15">
    <location>
        <begin position="681"/>
        <end position="860"/>
    </location>
</feature>
<dbReference type="Pfam" id="PF00078">
    <property type="entry name" value="RVT_1"/>
    <property type="match status" value="1"/>
</dbReference>
<dbReference type="SUPFAM" id="SSF53098">
    <property type="entry name" value="Ribonuclease H-like"/>
    <property type="match status" value="1"/>
</dbReference>
<keyword evidence="11" id="KW-0511">Multifunctional enzyme</keyword>
<dbReference type="InterPro" id="IPR041588">
    <property type="entry name" value="Integrase_H2C2"/>
</dbReference>
<dbReference type="GO" id="GO:0006508">
    <property type="term" value="P:proteolysis"/>
    <property type="evidence" value="ECO:0007669"/>
    <property type="project" value="UniProtKB-KW"/>
</dbReference>
<dbReference type="InterPro" id="IPR012337">
    <property type="entry name" value="RNaseH-like_sf"/>
</dbReference>
<evidence type="ECO:0000256" key="11">
    <source>
        <dbReference type="ARBA" id="ARBA00023268"/>
    </source>
</evidence>
<feature type="region of interest" description="Disordered" evidence="13">
    <location>
        <begin position="1"/>
        <end position="51"/>
    </location>
</feature>
<evidence type="ECO:0000256" key="9">
    <source>
        <dbReference type="ARBA" id="ARBA00022918"/>
    </source>
</evidence>
<dbReference type="Pfam" id="PF17921">
    <property type="entry name" value="Integrase_H2C2"/>
    <property type="match status" value="1"/>
</dbReference>
<dbReference type="GO" id="GO:0042575">
    <property type="term" value="C:DNA polymerase complex"/>
    <property type="evidence" value="ECO:0007669"/>
    <property type="project" value="UniProtKB-ARBA"/>
</dbReference>
<evidence type="ECO:0000256" key="2">
    <source>
        <dbReference type="ARBA" id="ARBA00022670"/>
    </source>
</evidence>
<dbReference type="GO" id="GO:0015074">
    <property type="term" value="P:DNA integration"/>
    <property type="evidence" value="ECO:0007669"/>
    <property type="project" value="InterPro"/>
</dbReference>
<reference evidence="17" key="1">
    <citation type="journal article" date="2023" name="G3 (Bethesda)">
        <title>Whole genome assemblies of Zophobas morio and Tenebrio molitor.</title>
        <authorList>
            <person name="Kaur S."/>
            <person name="Stinson S.A."/>
            <person name="diCenzo G.C."/>
        </authorList>
    </citation>
    <scope>NUCLEOTIDE SEQUENCE</scope>
    <source>
        <strain evidence="17">QUZm001</strain>
    </source>
</reference>
<comment type="caution">
    <text evidence="17">The sequence shown here is derived from an EMBL/GenBank/DDBJ whole genome shotgun (WGS) entry which is preliminary data.</text>
</comment>
<keyword evidence="8" id="KW-0378">Hydrolase</keyword>
<keyword evidence="4" id="KW-0548">Nucleotidyltransferase</keyword>
<dbReference type="SUPFAM" id="SSF57756">
    <property type="entry name" value="Retrovirus zinc finger-like domains"/>
    <property type="match status" value="1"/>
</dbReference>
<dbReference type="Pfam" id="PF00098">
    <property type="entry name" value="zf-CCHC"/>
    <property type="match status" value="1"/>
</dbReference>
<dbReference type="InterPro" id="IPR041577">
    <property type="entry name" value="RT_RNaseH_2"/>
</dbReference>
<dbReference type="PANTHER" id="PTHR37984:SF5">
    <property type="entry name" value="PROTEIN NYNRIN-LIKE"/>
    <property type="match status" value="1"/>
</dbReference>
<dbReference type="PANTHER" id="PTHR37984">
    <property type="entry name" value="PROTEIN CBG26694"/>
    <property type="match status" value="1"/>
</dbReference>
<feature type="compositionally biased region" description="Low complexity" evidence="13">
    <location>
        <begin position="10"/>
        <end position="21"/>
    </location>
</feature>
<dbReference type="GO" id="GO:0003964">
    <property type="term" value="F:RNA-directed DNA polymerase activity"/>
    <property type="evidence" value="ECO:0007669"/>
    <property type="project" value="UniProtKB-KW"/>
</dbReference>
<keyword evidence="10" id="KW-0238">DNA-binding</keyword>
<dbReference type="CDD" id="cd09274">
    <property type="entry name" value="RNase_HI_RT_Ty3"/>
    <property type="match status" value="1"/>
</dbReference>
<dbReference type="InterPro" id="IPR000477">
    <property type="entry name" value="RT_dom"/>
</dbReference>
<dbReference type="PROSITE" id="PS50994">
    <property type="entry name" value="INTEGRASE"/>
    <property type="match status" value="1"/>
</dbReference>
<dbReference type="InterPro" id="IPR050951">
    <property type="entry name" value="Retrovirus_Pol_polyprotein"/>
</dbReference>
<dbReference type="Pfam" id="PF13975">
    <property type="entry name" value="gag-asp_proteas"/>
    <property type="match status" value="1"/>
</dbReference>
<feature type="domain" description="Integrase catalytic" evidence="16">
    <location>
        <begin position="1215"/>
        <end position="1372"/>
    </location>
</feature>
<protein>
    <recommendedName>
        <fullName evidence="1">RNA-directed DNA polymerase</fullName>
        <ecNumber evidence="1">2.7.7.49</ecNumber>
    </recommendedName>
</protein>
<dbReference type="GO" id="GO:0008270">
    <property type="term" value="F:zinc ion binding"/>
    <property type="evidence" value="ECO:0007669"/>
    <property type="project" value="UniProtKB-KW"/>
</dbReference>
<dbReference type="InterPro" id="IPR001878">
    <property type="entry name" value="Znf_CCHC"/>
</dbReference>
<evidence type="ECO:0000256" key="13">
    <source>
        <dbReference type="SAM" id="MobiDB-lite"/>
    </source>
</evidence>
<dbReference type="FunFam" id="3.10.10.10:FF:000007">
    <property type="entry name" value="Retrovirus-related Pol polyprotein from transposon 17.6-like Protein"/>
    <property type="match status" value="1"/>
</dbReference>
<dbReference type="InterPro" id="IPR001584">
    <property type="entry name" value="Integrase_cat-core"/>
</dbReference>
<dbReference type="PROSITE" id="PS50878">
    <property type="entry name" value="RT_POL"/>
    <property type="match status" value="1"/>
</dbReference>
<keyword evidence="5" id="KW-0540">Nuclease</keyword>
<dbReference type="SUPFAM" id="SSF56672">
    <property type="entry name" value="DNA/RNA polymerases"/>
    <property type="match status" value="1"/>
</dbReference>
<keyword evidence="3" id="KW-0808">Transferase</keyword>
<dbReference type="InterPro" id="IPR043128">
    <property type="entry name" value="Rev_trsase/Diguanyl_cyclase"/>
</dbReference>
<evidence type="ECO:0000259" key="14">
    <source>
        <dbReference type="PROSITE" id="PS50158"/>
    </source>
</evidence>
<dbReference type="Pfam" id="PF17919">
    <property type="entry name" value="RT_RNaseH_2"/>
    <property type="match status" value="1"/>
</dbReference>
<sequence>MGKRRRTKTSSSSSSSESDSSGTFKRERRDNKRNQRKMPKRPTVSTSTPIVTDTIISTMSNEERIRQLEETVRNLTSCLASTSSETQVHTVPQRPISYKTAADCIPLFDPADRKITAARWVAKIEQLAEINNWDERIMVQHMHNRLDGVARNWYNDLLDYNHTWAEWKDLFMKTFPEHNDFAHLLKTMIERKKQSDESWAVYYFDKVGLIRACEISEKNAVSCIIDGIDDVVVRTGAKAGRYGTPEALYAEFFTTLTEKDSYRKYEPKIKSRLGERRFPNRFRRTNEHVHPKGKASNEREGHSDKRDMKHKKCFNCGEAGHFSSKCLKPKKECTNCKLLGHLASECRKRTTTLVTDTSEKGTKPHGSNTCYYVDCEINGKTFCGYIDTGSSMVIIKHSVVKDLGLTMNPCSYLIRGYCNGNTSAIGKVWIDLKVDLVHDKVEAVVVHDEVQTVPILVGQTFINAKNRTLVVQNDDVRLISKELSNINLDAVPPKKMTLYCQETTVIPPHSIGFVRVQCDDDTNCGAAFVEDQPRLLPSKEHFINTCITSLPVGVISITNVSENPIEYRASTVVARGQVCCHEESLVEPECIVLRTEMLKPFVLSEISDQINVDLTADQKQKLLDLLNEYRGCFAVETSQLGKGSGVELEINLADDKPVSFTPYKLSFAERSQVRDIVKDLLDNGIIRDSHSPYASRILLVKKKTGEMRMCVDYRALNAKTVKDTYPLPRTDEHLDQLAGCEFFTNLDLASGYHQIPVAEKSVAKTAFITPDGHYEYLRMPFGLVNAPSVFQRMINHVLGPLRFTKAFAYMDDILVPTLSFEEGVDTLRNVFKVLKTAGLTLRLSKCYFFKRKIDYLGHEISKSGSRPGSRKIKAVEEFPIPTNVHEVRQFVGLASYFRKYIKEFANIVRPLTQLTKKNAVFEWGKSQQSAFDELKQRLITRPILALYNPSAETEVHTDASKMGLGGILMQRQSNNEMHPVLYFSRQTTKEEQRYHSYELETLAAVSSLKQFRNYLIGLKFTVITDCNALRTAMTKKDLLPRIGRWWLALQEYDFTVKYRPGAKMAHVDALSRNAIVNEEINVLNVDITSDDWILAIQLQDSRCRYINDVLRRRPVDKEEEQIHDEYQLQDNRIYKKTNEGLRWLVPKHSRRQIVSQNHDEKGHFGDNKTFEAVSSLYWFPSMRRYIKRYIRGCLNCTYNKVPHGQQPGFLNPIDKGKRPMETLHIDHLGPFVSTRRKNSYLIVGIDAFTKFLFMKAVQSTKVGPATNFLNEIIETFGVPNRIICDRGAAFTSKRFVEYTKGLGVKTVYNATATPRANGQVERYNQTILNSISASMTDEEKWDKTVPKVRFAINNTVNATTGKSAYELFFGYRPRGVGEAFLQNEIDTNDNSRNLNDIRTEAAIKTINEQQKQKQRFDKSRRKPREYAIGEQVLIRSPALTNDGKSRKCMPKYRGPFVVTKKLPNDRYCIEDMPGSYRSQKPYKGVCAIDKMKLFSVEQFSDSTSSMSEEC</sequence>
<proteinExistence type="predicted"/>
<dbReference type="InterPro" id="IPR021109">
    <property type="entry name" value="Peptidase_aspartic_dom_sf"/>
</dbReference>
<evidence type="ECO:0000256" key="5">
    <source>
        <dbReference type="ARBA" id="ARBA00022722"/>
    </source>
</evidence>
<dbReference type="InterPro" id="IPR036397">
    <property type="entry name" value="RNaseH_sf"/>
</dbReference>
<gene>
    <name evidence="17" type="ORF">Zmor_027630</name>
</gene>
<keyword evidence="9" id="KW-0695">RNA-directed DNA polymerase</keyword>
<dbReference type="FunFam" id="3.10.20.370:FF:000001">
    <property type="entry name" value="Retrovirus-related Pol polyprotein from transposon 17.6-like protein"/>
    <property type="match status" value="1"/>
</dbReference>
<dbReference type="InterPro" id="IPR043502">
    <property type="entry name" value="DNA/RNA_pol_sf"/>
</dbReference>
<dbReference type="Gene3D" id="3.10.10.10">
    <property type="entry name" value="HIV Type 1 Reverse Transcriptase, subunit A, domain 1"/>
    <property type="match status" value="1"/>
</dbReference>
<dbReference type="SMART" id="SM00343">
    <property type="entry name" value="ZnF_C2HC"/>
    <property type="match status" value="2"/>
</dbReference>
<keyword evidence="12" id="KW-0479">Metal-binding</keyword>
<name>A0AA38HQ59_9CUCU</name>
<evidence type="ECO:0000256" key="3">
    <source>
        <dbReference type="ARBA" id="ARBA00022679"/>
    </source>
</evidence>
<evidence type="ECO:0000259" key="16">
    <source>
        <dbReference type="PROSITE" id="PS50994"/>
    </source>
</evidence>
<dbReference type="CDD" id="cd01647">
    <property type="entry name" value="RT_LTR"/>
    <property type="match status" value="1"/>
</dbReference>
<evidence type="ECO:0000313" key="17">
    <source>
        <dbReference type="EMBL" id="KAJ3641111.1"/>
    </source>
</evidence>
<dbReference type="GO" id="GO:0003677">
    <property type="term" value="F:DNA binding"/>
    <property type="evidence" value="ECO:0007669"/>
    <property type="project" value="UniProtKB-KW"/>
</dbReference>
<dbReference type="Gene3D" id="1.10.340.70">
    <property type="match status" value="1"/>
</dbReference>
<keyword evidence="7" id="KW-0255">Endonuclease</keyword>
<dbReference type="Gene3D" id="4.10.60.10">
    <property type="entry name" value="Zinc finger, CCHC-type"/>
    <property type="match status" value="1"/>
</dbReference>
<feature type="compositionally biased region" description="Basic and acidic residues" evidence="13">
    <location>
        <begin position="24"/>
        <end position="33"/>
    </location>
</feature>
<dbReference type="EMBL" id="JALNTZ010000009">
    <property type="protein sequence ID" value="KAJ3641111.1"/>
    <property type="molecule type" value="Genomic_DNA"/>
</dbReference>
<keyword evidence="6" id="KW-0064">Aspartyl protease</keyword>
<dbReference type="FunFam" id="3.30.70.270:FF:000020">
    <property type="entry name" value="Transposon Tf2-6 polyprotein-like Protein"/>
    <property type="match status" value="1"/>
</dbReference>
<evidence type="ECO:0000256" key="6">
    <source>
        <dbReference type="ARBA" id="ARBA00022750"/>
    </source>
</evidence>
<organism evidence="17 18">
    <name type="scientific">Zophobas morio</name>
    <dbReference type="NCBI Taxonomy" id="2755281"/>
    <lineage>
        <taxon>Eukaryota</taxon>
        <taxon>Metazoa</taxon>
        <taxon>Ecdysozoa</taxon>
        <taxon>Arthropoda</taxon>
        <taxon>Hexapoda</taxon>
        <taxon>Insecta</taxon>
        <taxon>Pterygota</taxon>
        <taxon>Neoptera</taxon>
        <taxon>Endopterygota</taxon>
        <taxon>Coleoptera</taxon>
        <taxon>Polyphaga</taxon>
        <taxon>Cucujiformia</taxon>
        <taxon>Tenebrionidae</taxon>
        <taxon>Zophobas</taxon>
    </lineage>
</organism>
<evidence type="ECO:0000256" key="12">
    <source>
        <dbReference type="PROSITE-ProRule" id="PRU00047"/>
    </source>
</evidence>
<feature type="domain" description="CCHC-type" evidence="14">
    <location>
        <begin position="312"/>
        <end position="326"/>
    </location>
</feature>